<dbReference type="OrthoDB" id="7067446at2"/>
<accession>A0A1Q5TKQ0</accession>
<dbReference type="Proteomes" id="UP000186268">
    <property type="component" value="Unassembled WGS sequence"/>
</dbReference>
<dbReference type="AlphaFoldDB" id="A0A1Q5TKQ0"/>
<feature type="signal peptide" evidence="1">
    <location>
        <begin position="1"/>
        <end position="20"/>
    </location>
</feature>
<gene>
    <name evidence="2" type="ORF">Xedl_03121</name>
</gene>
<organism evidence="2 3">
    <name type="scientific">Xenorhabdus eapokensis</name>
    <dbReference type="NCBI Taxonomy" id="1873482"/>
    <lineage>
        <taxon>Bacteria</taxon>
        <taxon>Pseudomonadati</taxon>
        <taxon>Pseudomonadota</taxon>
        <taxon>Gammaproteobacteria</taxon>
        <taxon>Enterobacterales</taxon>
        <taxon>Morganellaceae</taxon>
        <taxon>Xenorhabdus</taxon>
    </lineage>
</organism>
<comment type="caution">
    <text evidence="2">The sequence shown here is derived from an EMBL/GenBank/DDBJ whole genome shotgun (WGS) entry which is preliminary data.</text>
</comment>
<evidence type="ECO:0000256" key="1">
    <source>
        <dbReference type="SAM" id="SignalP"/>
    </source>
</evidence>
<keyword evidence="1" id="KW-0732">Signal</keyword>
<feature type="chain" id="PRO_5012976705" evidence="1">
    <location>
        <begin position="21"/>
        <end position="159"/>
    </location>
</feature>
<dbReference type="EMBL" id="MKGQ01000030">
    <property type="protein sequence ID" value="OKP00807.1"/>
    <property type="molecule type" value="Genomic_DNA"/>
</dbReference>
<dbReference type="PROSITE" id="PS51257">
    <property type="entry name" value="PROKAR_LIPOPROTEIN"/>
    <property type="match status" value="1"/>
</dbReference>
<name>A0A1Q5TKQ0_9GAMM</name>
<evidence type="ECO:0000313" key="2">
    <source>
        <dbReference type="EMBL" id="OKP00807.1"/>
    </source>
</evidence>
<sequence>MTRVSIVLPLLATLVLSACVTTRPSMSYVAPEITAKDAQVLATDAVSHLENPLPPARTTVSLDPPISNAQPDVLTPALLAALRMRGYGVTITDRKTGRVAGKAMLLRYLASPFESGVIMRLQYLGIEASRFYPRATDGTLLLNGAPFTVREASHEPRSR</sequence>
<proteinExistence type="predicted"/>
<keyword evidence="3" id="KW-1185">Reference proteome</keyword>
<evidence type="ECO:0000313" key="3">
    <source>
        <dbReference type="Proteomes" id="UP000186268"/>
    </source>
</evidence>
<protein>
    <submittedName>
        <fullName evidence="2">Conjugal transfer protein TrbH</fullName>
    </submittedName>
</protein>
<reference evidence="2 3" key="1">
    <citation type="submission" date="2016-09" db="EMBL/GenBank/DDBJ databases">
        <title>Xenorhabdus thuongxuanensis sp. nov. and Xenorhabdus eapokensis sp. nov., isolated from Steinernema species.</title>
        <authorList>
            <person name="Kaempfer P."/>
            <person name="Tobias N.J."/>
            <person name="Phan Ke L."/>
            <person name="Bode H.B."/>
            <person name="Glaeser S.P."/>
        </authorList>
    </citation>
    <scope>NUCLEOTIDE SEQUENCE [LARGE SCALE GENOMIC DNA]</scope>
    <source>
        <strain evidence="2 3">DL20</strain>
    </source>
</reference>
<dbReference type="STRING" id="1873482.Xedl_03121"/>